<proteinExistence type="predicted"/>
<feature type="non-terminal residue" evidence="1">
    <location>
        <position position="21"/>
    </location>
</feature>
<organism evidence="1 2">
    <name type="scientific">Bacillus cereus</name>
    <dbReference type="NCBI Taxonomy" id="1396"/>
    <lineage>
        <taxon>Bacteria</taxon>
        <taxon>Bacillati</taxon>
        <taxon>Bacillota</taxon>
        <taxon>Bacilli</taxon>
        <taxon>Bacillales</taxon>
        <taxon>Bacillaceae</taxon>
        <taxon>Bacillus</taxon>
        <taxon>Bacillus cereus group</taxon>
    </lineage>
</organism>
<dbReference type="AlphaFoldDB" id="A0A9X9A171"/>
<accession>A0A9X9A171</accession>
<dbReference type="Proteomes" id="UP000308444">
    <property type="component" value="Unassembled WGS sequence"/>
</dbReference>
<sequence>MPNEATAYFYRKALSNMSIFA</sequence>
<name>A0A9X9A171_BACCE</name>
<evidence type="ECO:0000313" key="1">
    <source>
        <dbReference type="EMBL" id="TKI89198.1"/>
    </source>
</evidence>
<evidence type="ECO:0000313" key="2">
    <source>
        <dbReference type="Proteomes" id="UP000308444"/>
    </source>
</evidence>
<gene>
    <name evidence="1" type="ORF">FC695_36410</name>
</gene>
<reference evidence="1 2" key="1">
    <citation type="journal article" date="2019" name="Environ. Microbiol.">
        <title>An active ?-lactamase is a part of an orchestrated cell wall stress resistance network of Bacillus subtilis and related rhizosphere species.</title>
        <authorList>
            <person name="Bucher T."/>
            <person name="Keren-Paz A."/>
            <person name="Hausser J."/>
            <person name="Olender T."/>
            <person name="Cytryn E."/>
            <person name="Kolodkin-Gal I."/>
        </authorList>
    </citation>
    <scope>NUCLEOTIDE SEQUENCE [LARGE SCALE GENOMIC DNA]</scope>
    <source>
        <strain evidence="1 2">I32</strain>
    </source>
</reference>
<dbReference type="EMBL" id="SZOH01003780">
    <property type="protein sequence ID" value="TKI89198.1"/>
    <property type="molecule type" value="Genomic_DNA"/>
</dbReference>
<comment type="caution">
    <text evidence="1">The sequence shown here is derived from an EMBL/GenBank/DDBJ whole genome shotgun (WGS) entry which is preliminary data.</text>
</comment>
<protein>
    <submittedName>
        <fullName evidence="1">FAD-dependent oxidase</fullName>
    </submittedName>
</protein>